<comment type="caution">
    <text evidence="1">The sequence shown here is derived from an EMBL/GenBank/DDBJ whole genome shotgun (WGS) entry which is preliminary data.</text>
</comment>
<gene>
    <name evidence="1" type="ORF">MSG28_005066</name>
</gene>
<evidence type="ECO:0000313" key="1">
    <source>
        <dbReference type="EMBL" id="KAI8426107.1"/>
    </source>
</evidence>
<evidence type="ECO:0000313" key="2">
    <source>
        <dbReference type="Proteomes" id="UP001064048"/>
    </source>
</evidence>
<proteinExistence type="predicted"/>
<dbReference type="EMBL" id="CM046108">
    <property type="protein sequence ID" value="KAI8426107.1"/>
    <property type="molecule type" value="Genomic_DNA"/>
</dbReference>
<reference evidence="1 2" key="1">
    <citation type="journal article" date="2022" name="Genome Biol. Evol.">
        <title>The Spruce Budworm Genome: Reconstructing the Evolutionary History of Antifreeze Proteins.</title>
        <authorList>
            <person name="Beliveau C."/>
            <person name="Gagne P."/>
            <person name="Picq S."/>
            <person name="Vernygora O."/>
            <person name="Keeling C.I."/>
            <person name="Pinkney K."/>
            <person name="Doucet D."/>
            <person name="Wen F."/>
            <person name="Johnston J.S."/>
            <person name="Maaroufi H."/>
            <person name="Boyle B."/>
            <person name="Laroche J."/>
            <person name="Dewar K."/>
            <person name="Juretic N."/>
            <person name="Blackburn G."/>
            <person name="Nisole A."/>
            <person name="Brunet B."/>
            <person name="Brandao M."/>
            <person name="Lumley L."/>
            <person name="Duan J."/>
            <person name="Quan G."/>
            <person name="Lucarotti C.J."/>
            <person name="Roe A.D."/>
            <person name="Sperling F.A.H."/>
            <person name="Levesque R.C."/>
            <person name="Cusson M."/>
        </authorList>
    </citation>
    <scope>NUCLEOTIDE SEQUENCE [LARGE SCALE GENOMIC DNA]</scope>
    <source>
        <strain evidence="1">Glfc:IPQL:Cfum</strain>
    </source>
</reference>
<sequence>MAVLNYNWDDTISKLSQESLLRESCTAGRARLLAAGTREACYWLHALPSRNMGTQYPATVGMPTPRGPGLRPTSVSLRKRRGPAWHHGLSCQRSAGRFSRHAALNDIIRRALATVNVPAILEPTGISRNDGRRSVGRPPSRWTNDIVKVAGNRWMQVASCSAVDVFHLAAFKFFLKKEIPGVYVNSLRIGNSTIEDFESGYFMNPNKQIDYVCKELAADPELQNGFNAIGFSQGSQFLGVKRPPRPPVPGVFQMSMNSLDQVLDMAKICLIFSSTFKTRWNSFSFATMGSERGVIERCGHKLPPVKNFISLGGQHQGVYGIPHCMALASETCDYIRELLNYAAYHRQATETGDRDWRSRPSLNVRNLASLSPVSDSLANYLFIY</sequence>
<organism evidence="1 2">
    <name type="scientific">Choristoneura fumiferana</name>
    <name type="common">Spruce budworm moth</name>
    <name type="synonym">Archips fumiferana</name>
    <dbReference type="NCBI Taxonomy" id="7141"/>
    <lineage>
        <taxon>Eukaryota</taxon>
        <taxon>Metazoa</taxon>
        <taxon>Ecdysozoa</taxon>
        <taxon>Arthropoda</taxon>
        <taxon>Hexapoda</taxon>
        <taxon>Insecta</taxon>
        <taxon>Pterygota</taxon>
        <taxon>Neoptera</taxon>
        <taxon>Endopterygota</taxon>
        <taxon>Lepidoptera</taxon>
        <taxon>Glossata</taxon>
        <taxon>Ditrysia</taxon>
        <taxon>Tortricoidea</taxon>
        <taxon>Tortricidae</taxon>
        <taxon>Tortricinae</taxon>
        <taxon>Choristoneura</taxon>
    </lineage>
</organism>
<keyword evidence="2" id="KW-1185">Reference proteome</keyword>
<name>A0ACC0JPY4_CHOFU</name>
<dbReference type="Proteomes" id="UP001064048">
    <property type="component" value="Chromosome 8"/>
</dbReference>
<accession>A0ACC0JPY4</accession>
<protein>
    <submittedName>
        <fullName evidence="1">Uncharacterized protein</fullName>
    </submittedName>
</protein>